<keyword evidence="4" id="KW-0862">Zinc</keyword>
<evidence type="ECO:0000256" key="12">
    <source>
        <dbReference type="SAM" id="Coils"/>
    </source>
</evidence>
<feature type="compositionally biased region" description="Basic and acidic residues" evidence="13">
    <location>
        <begin position="188"/>
        <end position="202"/>
    </location>
</feature>
<feature type="region of interest" description="Disordered" evidence="13">
    <location>
        <begin position="1408"/>
        <end position="1847"/>
    </location>
</feature>
<keyword evidence="16" id="KW-1185">Reference proteome</keyword>
<feature type="region of interest" description="Disordered" evidence="13">
    <location>
        <begin position="614"/>
        <end position="891"/>
    </location>
</feature>
<feature type="domain" description="C2" evidence="14">
    <location>
        <begin position="4968"/>
        <end position="5093"/>
    </location>
</feature>
<dbReference type="SMART" id="SM00239">
    <property type="entry name" value="C2"/>
    <property type="match status" value="2"/>
</dbReference>
<dbReference type="Pfam" id="PF00595">
    <property type="entry name" value="PDZ"/>
    <property type="match status" value="1"/>
</dbReference>
<feature type="region of interest" description="Disordered" evidence="13">
    <location>
        <begin position="3613"/>
        <end position="3706"/>
    </location>
</feature>
<feature type="compositionally biased region" description="Pro residues" evidence="13">
    <location>
        <begin position="361"/>
        <end position="371"/>
    </location>
</feature>
<feature type="compositionally biased region" description="Polar residues" evidence="13">
    <location>
        <begin position="1650"/>
        <end position="1667"/>
    </location>
</feature>
<feature type="compositionally biased region" description="Pro residues" evidence="13">
    <location>
        <begin position="93"/>
        <end position="105"/>
    </location>
</feature>
<feature type="compositionally biased region" description="Polar residues" evidence="13">
    <location>
        <begin position="4856"/>
        <end position="4868"/>
    </location>
</feature>
<feature type="compositionally biased region" description="Basic and acidic residues" evidence="13">
    <location>
        <begin position="801"/>
        <end position="819"/>
    </location>
</feature>
<dbReference type="InterPro" id="IPR000008">
    <property type="entry name" value="C2_dom"/>
</dbReference>
<feature type="compositionally biased region" description="Pro residues" evidence="13">
    <location>
        <begin position="2466"/>
        <end position="2482"/>
    </location>
</feature>
<dbReference type="GO" id="GO:1904071">
    <property type="term" value="P:presynaptic active zone assembly"/>
    <property type="evidence" value="ECO:0007669"/>
    <property type="project" value="TreeGrafter"/>
</dbReference>
<dbReference type="OrthoDB" id="67700at2759"/>
<dbReference type="FunFam" id="3.30.40.10:FF:000563">
    <property type="entry name" value="Piccolo presynaptic cytomatrix protein"/>
    <property type="match status" value="1"/>
</dbReference>
<comment type="subcellular location">
    <subcellularLocation>
        <location evidence="9">Presynaptic active zone</location>
    </subcellularLocation>
</comment>
<feature type="compositionally biased region" description="Basic and acidic residues" evidence="13">
    <location>
        <begin position="1364"/>
        <end position="1378"/>
    </location>
</feature>
<evidence type="ECO:0000256" key="5">
    <source>
        <dbReference type="ARBA" id="ARBA00022837"/>
    </source>
</evidence>
<feature type="compositionally biased region" description="Low complexity" evidence="13">
    <location>
        <begin position="231"/>
        <end position="253"/>
    </location>
</feature>
<feature type="compositionally biased region" description="Low complexity" evidence="13">
    <location>
        <begin position="1379"/>
        <end position="1388"/>
    </location>
</feature>
<feature type="compositionally biased region" description="Basic and acidic residues" evidence="13">
    <location>
        <begin position="1311"/>
        <end position="1328"/>
    </location>
</feature>
<feature type="compositionally biased region" description="Polar residues" evidence="13">
    <location>
        <begin position="1694"/>
        <end position="1711"/>
    </location>
</feature>
<dbReference type="GO" id="GO:0098982">
    <property type="term" value="C:GABA-ergic synapse"/>
    <property type="evidence" value="ECO:0007669"/>
    <property type="project" value="TreeGrafter"/>
</dbReference>
<feature type="region of interest" description="Disordered" evidence="13">
    <location>
        <begin position="4891"/>
        <end position="4949"/>
    </location>
</feature>
<feature type="compositionally biased region" description="Basic and acidic residues" evidence="13">
    <location>
        <begin position="114"/>
        <end position="125"/>
    </location>
</feature>
<feature type="region of interest" description="Disordered" evidence="13">
    <location>
        <begin position="907"/>
        <end position="1017"/>
    </location>
</feature>
<feature type="compositionally biased region" description="Polar residues" evidence="13">
    <location>
        <begin position="3692"/>
        <end position="3706"/>
    </location>
</feature>
<feature type="region of interest" description="Disordered" evidence="13">
    <location>
        <begin position="4606"/>
        <end position="4649"/>
    </location>
</feature>
<gene>
    <name evidence="17" type="primary">PCLO</name>
</gene>
<feature type="compositionally biased region" description="Polar residues" evidence="13">
    <location>
        <begin position="907"/>
        <end position="919"/>
    </location>
</feature>
<evidence type="ECO:0000256" key="13">
    <source>
        <dbReference type="SAM" id="MobiDB-lite"/>
    </source>
</evidence>
<feature type="compositionally biased region" description="Basic and acidic residues" evidence="13">
    <location>
        <begin position="646"/>
        <end position="664"/>
    </location>
</feature>
<evidence type="ECO:0000259" key="15">
    <source>
        <dbReference type="PROSITE" id="PS50106"/>
    </source>
</evidence>
<feature type="coiled-coil region" evidence="12">
    <location>
        <begin position="3724"/>
        <end position="3761"/>
    </location>
</feature>
<feature type="compositionally biased region" description="Pro residues" evidence="13">
    <location>
        <begin position="395"/>
        <end position="511"/>
    </location>
</feature>
<feature type="region of interest" description="Disordered" evidence="13">
    <location>
        <begin position="44"/>
        <end position="155"/>
    </location>
</feature>
<evidence type="ECO:0000256" key="3">
    <source>
        <dbReference type="ARBA" id="ARBA00022771"/>
    </source>
</evidence>
<evidence type="ECO:0000256" key="2">
    <source>
        <dbReference type="ARBA" id="ARBA00022737"/>
    </source>
</evidence>
<feature type="compositionally biased region" description="Polar residues" evidence="13">
    <location>
        <begin position="3535"/>
        <end position="3546"/>
    </location>
</feature>
<protein>
    <recommendedName>
        <fullName evidence="10">Protein piccolo</fullName>
    </recommendedName>
    <alternativeName>
        <fullName evidence="11">Aczonin</fullName>
    </alternativeName>
</protein>
<feature type="compositionally biased region" description="Acidic residues" evidence="13">
    <location>
        <begin position="1672"/>
        <end position="1682"/>
    </location>
</feature>
<evidence type="ECO:0000256" key="9">
    <source>
        <dbReference type="ARBA" id="ARBA00034101"/>
    </source>
</evidence>
<dbReference type="GO" id="GO:0005544">
    <property type="term" value="F:calcium-dependent phospholipid binding"/>
    <property type="evidence" value="ECO:0007669"/>
    <property type="project" value="UniProtKB-KW"/>
</dbReference>
<evidence type="ECO:0000256" key="10">
    <source>
        <dbReference type="ARBA" id="ARBA00070121"/>
    </source>
</evidence>
<feature type="compositionally biased region" description="Low complexity" evidence="13">
    <location>
        <begin position="4838"/>
        <end position="4848"/>
    </location>
</feature>
<feature type="compositionally biased region" description="Basic and acidic residues" evidence="13">
    <location>
        <begin position="1819"/>
        <end position="1834"/>
    </location>
</feature>
<dbReference type="InterPro" id="IPR008899">
    <property type="entry name" value="Znf_piccolo"/>
</dbReference>
<feature type="compositionally biased region" description="Polar residues" evidence="13">
    <location>
        <begin position="378"/>
        <end position="387"/>
    </location>
</feature>
<feature type="region of interest" description="Disordered" evidence="13">
    <location>
        <begin position="2351"/>
        <end position="2395"/>
    </location>
</feature>
<feature type="compositionally biased region" description="Acidic residues" evidence="13">
    <location>
        <begin position="3435"/>
        <end position="3444"/>
    </location>
</feature>
<dbReference type="CDD" id="cd04031">
    <property type="entry name" value="C2A_RIM1alpha"/>
    <property type="match status" value="1"/>
</dbReference>
<feature type="region of interest" description="Disordered" evidence="13">
    <location>
        <begin position="3795"/>
        <end position="3871"/>
    </location>
</feature>
<feature type="region of interest" description="Disordered" evidence="13">
    <location>
        <begin position="175"/>
        <end position="541"/>
    </location>
</feature>
<dbReference type="FunFam" id="2.60.40.150:FF:000149">
    <property type="entry name" value="Piccolo presynaptic cytomatrix protein"/>
    <property type="match status" value="1"/>
</dbReference>
<dbReference type="KEGG" id="bbis:104994564"/>
<keyword evidence="8" id="KW-0111">Calcium/phospholipid-binding</keyword>
<feature type="compositionally biased region" description="Polar residues" evidence="13">
    <location>
        <begin position="3820"/>
        <end position="3871"/>
    </location>
</feature>
<evidence type="ECO:0000256" key="11">
    <source>
        <dbReference type="ARBA" id="ARBA00083569"/>
    </source>
</evidence>
<dbReference type="SUPFAM" id="SSF50156">
    <property type="entry name" value="PDZ domain-like"/>
    <property type="match status" value="1"/>
</dbReference>
<dbReference type="RefSeq" id="XP_010846497.1">
    <property type="nucleotide sequence ID" value="XM_010848195.1"/>
</dbReference>
<feature type="region of interest" description="Disordered" evidence="13">
    <location>
        <begin position="4239"/>
        <end position="4262"/>
    </location>
</feature>
<dbReference type="InterPro" id="IPR011011">
    <property type="entry name" value="Znf_FYVE_PHD"/>
</dbReference>
<dbReference type="Proteomes" id="UP000515208">
    <property type="component" value="Unplaced"/>
</dbReference>
<feature type="region of interest" description="Disordered" evidence="13">
    <location>
        <begin position="3519"/>
        <end position="3557"/>
    </location>
</feature>
<feature type="compositionally biased region" description="Polar residues" evidence="13">
    <location>
        <begin position="866"/>
        <end position="889"/>
    </location>
</feature>
<feature type="coiled-coil region" evidence="12">
    <location>
        <begin position="3243"/>
        <end position="3274"/>
    </location>
</feature>
<keyword evidence="6" id="KW-0770">Synapse</keyword>
<dbReference type="GO" id="GO:0030424">
    <property type="term" value="C:axon"/>
    <property type="evidence" value="ECO:0007669"/>
    <property type="project" value="TreeGrafter"/>
</dbReference>
<dbReference type="SUPFAM" id="SSF57903">
    <property type="entry name" value="FYVE/PHD zinc finger"/>
    <property type="match status" value="2"/>
</dbReference>
<evidence type="ECO:0000313" key="17">
    <source>
        <dbReference type="RefSeq" id="XP_010846497.1"/>
    </source>
</evidence>
<dbReference type="PANTHER" id="PTHR14113:SF6">
    <property type="entry name" value="PROTEIN PICCOLO"/>
    <property type="match status" value="1"/>
</dbReference>
<keyword evidence="5" id="KW-0106">Calcium</keyword>
<evidence type="ECO:0000256" key="8">
    <source>
        <dbReference type="ARBA" id="ARBA00023302"/>
    </source>
</evidence>
<keyword evidence="7" id="KW-0966">Cell projection</keyword>
<keyword evidence="1" id="KW-0479">Metal-binding</keyword>
<feature type="compositionally biased region" description="Polar residues" evidence="13">
    <location>
        <begin position="3667"/>
        <end position="3678"/>
    </location>
</feature>
<dbReference type="Pfam" id="PF05715">
    <property type="entry name" value="zf-piccolo"/>
    <property type="match status" value="2"/>
</dbReference>
<evidence type="ECO:0000256" key="7">
    <source>
        <dbReference type="ARBA" id="ARBA00023273"/>
    </source>
</evidence>
<dbReference type="SUPFAM" id="SSF49562">
    <property type="entry name" value="C2 domain (Calcium/lipid-binding domain, CaLB)"/>
    <property type="match status" value="2"/>
</dbReference>
<keyword evidence="12" id="KW-0175">Coiled coil</keyword>
<feature type="compositionally biased region" description="Basic and acidic residues" evidence="13">
    <location>
        <begin position="136"/>
        <end position="150"/>
    </location>
</feature>
<dbReference type="GO" id="GO:0098882">
    <property type="term" value="F:structural constituent of presynaptic active zone"/>
    <property type="evidence" value="ECO:0007669"/>
    <property type="project" value="TreeGrafter"/>
</dbReference>
<dbReference type="GO" id="GO:0048788">
    <property type="term" value="C:cytoskeleton of presynaptic active zone"/>
    <property type="evidence" value="ECO:0007669"/>
    <property type="project" value="TreeGrafter"/>
</dbReference>
<keyword evidence="2" id="KW-0677">Repeat</keyword>
<feature type="compositionally biased region" description="Polar residues" evidence="13">
    <location>
        <begin position="296"/>
        <end position="317"/>
    </location>
</feature>
<feature type="compositionally biased region" description="Basic and acidic residues" evidence="13">
    <location>
        <begin position="956"/>
        <end position="972"/>
    </location>
</feature>
<feature type="compositionally biased region" description="Basic and acidic residues" evidence="13">
    <location>
        <begin position="1119"/>
        <end position="1228"/>
    </location>
</feature>
<feature type="compositionally biased region" description="Low complexity" evidence="13">
    <location>
        <begin position="4613"/>
        <end position="4634"/>
    </location>
</feature>
<dbReference type="GO" id="GO:0098978">
    <property type="term" value="C:glutamatergic synapse"/>
    <property type="evidence" value="ECO:0007669"/>
    <property type="project" value="TreeGrafter"/>
</dbReference>
<feature type="compositionally biased region" description="Acidic residues" evidence="13">
    <location>
        <begin position="1751"/>
        <end position="1764"/>
    </location>
</feature>
<feature type="region of interest" description="Disordered" evidence="13">
    <location>
        <begin position="4350"/>
        <end position="4372"/>
    </location>
</feature>
<dbReference type="FunFam" id="2.30.42.10:FF:000126">
    <property type="entry name" value="Piccolo presynaptic cytomatrix protein"/>
    <property type="match status" value="1"/>
</dbReference>
<dbReference type="CDD" id="cd15776">
    <property type="entry name" value="FYVE2_PCLO"/>
    <property type="match status" value="1"/>
</dbReference>
<keyword evidence="3" id="KW-0863">Zinc-finger</keyword>
<feature type="compositionally biased region" description="Low complexity" evidence="13">
    <location>
        <begin position="4902"/>
        <end position="4926"/>
    </location>
</feature>
<dbReference type="CTD" id="27445"/>
<feature type="region of interest" description="Disordered" evidence="13">
    <location>
        <begin position="4791"/>
        <end position="4868"/>
    </location>
</feature>
<feature type="compositionally biased region" description="Basic and acidic residues" evidence="13">
    <location>
        <begin position="1620"/>
        <end position="1631"/>
    </location>
</feature>
<organism evidence="16 17">
    <name type="scientific">Bison bison bison</name>
    <name type="common">North American plains bison</name>
    <dbReference type="NCBI Taxonomy" id="43346"/>
    <lineage>
        <taxon>Eukaryota</taxon>
        <taxon>Metazoa</taxon>
        <taxon>Chordata</taxon>
        <taxon>Craniata</taxon>
        <taxon>Vertebrata</taxon>
        <taxon>Euteleostomi</taxon>
        <taxon>Mammalia</taxon>
        <taxon>Eutheria</taxon>
        <taxon>Laurasiatheria</taxon>
        <taxon>Artiodactyla</taxon>
        <taxon>Ruminantia</taxon>
        <taxon>Pecora</taxon>
        <taxon>Bovidae</taxon>
        <taxon>Bovinae</taxon>
        <taxon>Bison</taxon>
    </lineage>
</organism>
<dbReference type="Pfam" id="PF00168">
    <property type="entry name" value="C2"/>
    <property type="match status" value="2"/>
</dbReference>
<feature type="compositionally biased region" description="Low complexity" evidence="13">
    <location>
        <begin position="4799"/>
        <end position="4814"/>
    </location>
</feature>
<feature type="compositionally biased region" description="Low complexity" evidence="13">
    <location>
        <begin position="2153"/>
        <end position="2176"/>
    </location>
</feature>
<feature type="compositionally biased region" description="Acidic residues" evidence="13">
    <location>
        <begin position="1610"/>
        <end position="1619"/>
    </location>
</feature>
<dbReference type="Gene3D" id="2.30.42.10">
    <property type="match status" value="1"/>
</dbReference>
<dbReference type="InterPro" id="IPR042720">
    <property type="entry name" value="PCLO_FYVE1"/>
</dbReference>
<proteinExistence type="predicted"/>
<dbReference type="InterPro" id="IPR052098">
    <property type="entry name" value="Presynaptic_Scaffold_Bsn/Pclo"/>
</dbReference>
<evidence type="ECO:0000256" key="4">
    <source>
        <dbReference type="ARBA" id="ARBA00022833"/>
    </source>
</evidence>
<feature type="compositionally biased region" description="Pro residues" evidence="13">
    <location>
        <begin position="928"/>
        <end position="950"/>
    </location>
</feature>
<feature type="region of interest" description="Disordered" evidence="13">
    <location>
        <begin position="3368"/>
        <end position="3473"/>
    </location>
</feature>
<evidence type="ECO:0000256" key="6">
    <source>
        <dbReference type="ARBA" id="ARBA00023018"/>
    </source>
</evidence>
<dbReference type="Gene3D" id="3.30.40.10">
    <property type="entry name" value="Zinc/RING finger domain, C3HC4 (zinc finger)"/>
    <property type="match status" value="2"/>
</dbReference>
<feature type="domain" description="PDZ" evidence="15">
    <location>
        <begin position="4457"/>
        <end position="4551"/>
    </location>
</feature>
<dbReference type="InterPro" id="IPR013083">
    <property type="entry name" value="Znf_RING/FYVE/PHD"/>
</dbReference>
<accession>A0A6P3I4E6</accession>
<feature type="compositionally biased region" description="Basic and acidic residues" evidence="13">
    <location>
        <begin position="711"/>
        <end position="720"/>
    </location>
</feature>
<feature type="domain" description="C2" evidence="14">
    <location>
        <begin position="4655"/>
        <end position="4784"/>
    </location>
</feature>
<feature type="compositionally biased region" description="Basic and acidic residues" evidence="13">
    <location>
        <begin position="1409"/>
        <end position="1431"/>
    </location>
</feature>
<feature type="compositionally biased region" description="Basic and acidic residues" evidence="13">
    <location>
        <begin position="3393"/>
        <end position="3402"/>
    </location>
</feature>
<feature type="region of interest" description="Disordered" evidence="13">
    <location>
        <begin position="2421"/>
        <end position="2449"/>
    </location>
</feature>
<dbReference type="FunFam" id="2.60.40.150:FF:000137">
    <property type="entry name" value="Piccolo presynaptic cytomatrix protein"/>
    <property type="match status" value="1"/>
</dbReference>
<dbReference type="SMART" id="SM00228">
    <property type="entry name" value="PDZ"/>
    <property type="match status" value="1"/>
</dbReference>
<dbReference type="GO" id="GO:0008270">
    <property type="term" value="F:zinc ion binding"/>
    <property type="evidence" value="ECO:0007669"/>
    <property type="project" value="UniProtKB-KW"/>
</dbReference>
<feature type="compositionally biased region" description="Basic and acidic residues" evidence="13">
    <location>
        <begin position="1765"/>
        <end position="1778"/>
    </location>
</feature>
<dbReference type="Gene3D" id="2.60.40.150">
    <property type="entry name" value="C2 domain"/>
    <property type="match status" value="2"/>
</dbReference>
<feature type="compositionally biased region" description="Polar residues" evidence="13">
    <location>
        <begin position="1341"/>
        <end position="1355"/>
    </location>
</feature>
<feature type="compositionally biased region" description="Basic and acidic residues" evidence="13">
    <location>
        <begin position="1450"/>
        <end position="1488"/>
    </location>
</feature>
<dbReference type="InterPro" id="IPR035892">
    <property type="entry name" value="C2_domain_sf"/>
</dbReference>
<feature type="compositionally biased region" description="Pro residues" evidence="13">
    <location>
        <begin position="2375"/>
        <end position="2390"/>
    </location>
</feature>
<reference evidence="17" key="1">
    <citation type="submission" date="2025-08" db="UniProtKB">
        <authorList>
            <consortium name="RefSeq"/>
        </authorList>
    </citation>
    <scope>IDENTIFICATION</scope>
    <source>
        <tissue evidence="17">Blood</tissue>
    </source>
</reference>
<feature type="region of interest" description="Disordered" evidence="13">
    <location>
        <begin position="1079"/>
        <end position="1391"/>
    </location>
</feature>
<dbReference type="CDD" id="cd06714">
    <property type="entry name" value="PDZ_RIM-like"/>
    <property type="match status" value="1"/>
</dbReference>
<feature type="compositionally biased region" description="Low complexity" evidence="13">
    <location>
        <begin position="4243"/>
        <end position="4262"/>
    </location>
</feature>
<feature type="compositionally biased region" description="Basic and acidic residues" evidence="13">
    <location>
        <begin position="3806"/>
        <end position="3818"/>
    </location>
</feature>
<evidence type="ECO:0000313" key="16">
    <source>
        <dbReference type="Proteomes" id="UP000515208"/>
    </source>
</evidence>
<evidence type="ECO:0000256" key="1">
    <source>
        <dbReference type="ARBA" id="ARBA00022723"/>
    </source>
</evidence>
<sequence length="5103" mass="556554">MGNEASLEGEGLPEGLAAAAAAGGGAGGAGSPLHTVIPAGMEADLSQLSEEERRQIAAVMSRAQGLPKGSVTPAAAEPPSMHRKQELDSSQPPKQPGKPPDPGRPIQPGLSKSRTTDTLRSEQKLPGRSPSTISLKESKSRTDFKDEHKSSVMPGFLSEVNPLSAVSSVVNKFNPFDLISDPDASQEEASKKQKIAQKEQGKPEGVTKAPSQQQSPKTVPKQPGPVRAPLQQEGSPKSGSSQPPEKSKSQPPETGKPAQGFPQAPQTDQAKLPLQRDVSRPQTKQTDPGRGESAKPSLQSPSKPPIQQGSPGKSPAQQPGPEKRTIPQPGPAKPLAQQLGTAKPLAQAPGAAKSLVHQPGPQSPAQPPGPAKAPAQQVGTTKPQAQLSGLGKTPPQQPGPTKPPPQQPGPVKPPPQQPGPAKPPPQQLGPAKPSPQQPGPVKPPPQQPGPAKPPPQQPGPTKPPPQPPGPAKPPPQQPGPTKPPPQQPGPAKPPPQLPGPTKPPPQQPGPAKPSAQQSTKPVSQTGAGKPLQPPTFASAAQTPVHGLPKTICPLCNTTELLLHVPEKANFNTCTECQTTVCSLCGFNPNPHLTEMKEWLCLNCQMQRALGGNLAPIPSSPQPKPKTTPVPASAVSKPPTPSQQVSPKKDTIPKQDVSKVAESKKPPPLVKQPTLHSPHPVTSQQPPEAESSSKPVPPKEPSVSSEPAKVSTADDKPEQPKAGKPATDIVSSSSTATRPDIPGPKIPSKDQEKTTPPLKPDSAKPSQSFPPTGEKVTPVDSKVVPRPASDTKIISHPGPTPESKDQKQVDPVQKKDEPKKAQTKMSPKPDTKPMPKGALTPQGPRPPTGQTAPLSPQPPKPQEQSRRFSLNLGSITDAPKSQPTTPQETVTGKLFGFGASIFSQASNLISTAGQPGSHSQGGPAAPTKQVPPPSQPPTSQGPPKSTTPPAPAKALPVKKETKAPVIEKLEPKAEQVSTVKRTETEKKPLPTKDSKPSMAEPQKVVLPPKLEETPKPESACPLCKTELNISSKDPANFNTCTECKKQVCNLCGFNPTPHLTEIQEWLCLNCQTQRAISGQLGDMGKMPPTQAGPKASPLPVPAEQPFQETAMPAPVKVKKKEQEEKPEAEKTISEKVKETPSGEKIPPKETIDQIREESKGEKDKTSAPQEKKSPPEDKKPPSEDKKPPSEDKKPPSEDKKPLPEEKKPPLEEKKPTLKDKKLALEDKKLAPGTKASILEEEQKHDLLKTQVQIAEVKPEGGVPPEAVEEKKPPVMEVEDLPASAPRRLPKEDDGMTQKIKVQPQASGMAKPDQTESGKEKTEKEDDKSDTSSSQQPKSPQGLSDTGYSSDGISSSLGEIPSLIPSDEKDLLKGLKKDSFSQESSPSSPSDLAKLESTVLSILEAQASTLVEEKSEKKTQPHEVSPEQPKDQQKTQSLVEKLESTVSEEELKESQEEGDTFKKESQQDIPSRKDQEKPEFVDELATRRQPYDSIEDSSESENSPVPQRKGRTSVGSSSSDEYKQEDSQGSGEEEDFIRKQIIEMSADEDVSDSEDDEFIRNQLKEISSSIESQKKEETRGKGKGTGGKHRRLTRKSSASFDDEAGRRHSWHDEDDETFDESPELKYRETKSQESEELVVAGGGGLRRFKTIELNSTIADKYSAESSQKKTALYFDDEPELEMESLTDSPEDRSRGEGSSSLHASSFTPGTSPTSVSSLDEDSDSSPSHKKGESKQQRKARHRSHGPLLPTIEDSSEEEELREEEELLKEQEKQRELEQQQRKSSSKKSKKDKDELRAQRRRERPKTPPSNLSPIEDASPTEELRQAAEMEELHRSSCSEYSPSIESDPEGFEISPEKIIEVQKVYKLPTAVSLYSPTDEQSIMQKEGGQKALKSAEEMYEEMMHKSQKYKAFPAASERDEMFEKEPLYGGMLIEDYIYESLVEDTYNGSVDSSLLTGQEEENGFLQQREREQNMRLPEQIYEDPMQKITALQKEFYELENLHAVLPQEDIVSSSFIIPESHEIVDLGSMVTSTSEEKKLLDADAAYEELMKRQQMQLTPGSSPTQPLIRDDMTESTVDFDRVPDASLTSSVLSGASLTDSTSSTTLSIPDVKITQHFSAEEIEDEYVTDYTREIQEIIAHESLILTYSEPSESATSVPPSDTPSLTSSVSSVCTTDSSSPITTLDSMTTVYTEPVDIVAKFEDAEEISSSTYFPGSIIDYPEDISIPLDQTTIQDGRTSKDHIVISLSDIEPSLIESVGTKLGGLIADTVSTDLSISEKDAAKKARKETGDGLILEVLEAYRDSRKESEAELTEISLPDTVFDQTPSSVKTLPMKEQVSTTCFLPEEVLGQAKPASQLPSGTPPIFSLPTKTRPFLRTPPPPPPPLPPPTSPKPTIHPRKKLAVTAPVTATTAATSLVDSVTTVETTSAPRSDGLPMTKVYTTAPPPVPPKPSLIPSGLVFTHRPEPSKPPLAPKPAVPQPPVTTPKLTDTYPKPTGLPLTTSMTLNLVTSADYKLPSPTSPLSPHSNKSSPRFSKSLMETYVVITLPSEPGTPTDSSPSQAITSWPLGSPPKDLISIEPVFSVVPPMTAAEISTSSQQSLYISRALETFAAIPVTTLSSFQATSASVTQFHPTEVSKAEVPTARSTVPSVGLSSVSISFPPEPLALDHLHLEKQQQKEDVQLQLVGDAIDLRTVPKVDVKATEKCMDLSASAVDVKRQTTTSEMYGRQISAVQPSIINLSATSSGVTPISLVTETVTVVTCTATASYTTGTESLVGLELATAAPLQLTTSKHVEPLYRVPSGQTFPTIREEAPINLSLSTSAHPVTSAPTKPVTAPPVGVTNGWTDSSTSQSITDGEVVDLSTSKTHRTVVTMDEASSNVVTKIIEDDEKPVDLTAGRRAVCCDVVYKLPFGRSCTAQQPATTLPEDRFGYRDDHYQYDRSGPYGYRGIGGMKPSMSDTNLAEAGHFFYKSKNAFDYSGGTDAAVDLTSGRITTGEVMDYSSKTTGPYPETRQVISGVGISTPQYSTARMTPPPGPQYGVGSVLRSSNGVVYSSVATPIPSTFAITTQPGSIFSTTMRDLSGVHTNDAVTSLSALHQSQPMPRSYFLTTGASETDIEVTGIDISASLQTITMETLTAETIDSVPTLTTASEVFSEVVGEESALLIIPEEDKQQQQLDLERELLELEKIKQQRFAEELEWERQEIQRFREQEKIMVQKKLEELQSMKQHLLYQQEEERQAQFMMRQETLAQQQLQLEQIQQLQQQLHQQLEEQKIRQVYQYNYDPSGTASPQTTADQTILEGQYVAPEGGQFWATEDATTTASAVVAIEIPQSQGWYTVQSDGVTQYIAPPGILSTVSEIPLTDVIVKEEKQPKKRSSGAKVRGQYDEMGENLADDPRCFKKIVDSGVQTDDEDSADRSYVSRRRRTKKSVDTSVQTDDEDQDEWDMPTRSRRKARVGKYGDSPAEADKAKPPSKVSSIAVQTVAEISVQTEPVGTIRTPSIRARVDAKVEIIKHISAPEKTYKGGSLGCQTEADSDTQSPQYLSATSPPKDKKRPTPLEIGYSSHLRADSTLQLAPSPPKSPKVLYSPISPLSPGKALESAFVPYEKPLPDDISPQKVLHPDMAKVPPASPKTAKMMQRSMSDPKPLSPTADESSRAPFQYTEGYTAKGSQTATTSGTQKKVKRTLPNPPPEETSTGTQSAFSTMGTVSRRRICRTNTMARAKILQDIDRELDLVERESAKLRKKQAELDEEEKEIDAKLRYLEMGINRRKEALLKEREKRERAYLQGVAEDRDYMSDSEVSSARPTRIESQHAIERPRTAPQTEFNQFIPPQTQTESQLVPPTSPYTQYQYSSPALPTQAPTPYTQQSHFQQQTLYHQEVSPYQTQPTFQAVATMSFTPQAQPTPTPQPSYQLPSQMMVIQQKPRQTALYLEPKITSNYEVIRNQPLMIAPVSTDSTYAVSHLGSKYNSLDLRIGLEERSSMASSPISSISADSFYADIDHHTSRNYVLIDDIGEITKGTAALSTAFSLHEKDLSKTDRLLRTTETRRSQEVTDFLAPLQTSSRLHSYVKAEEDPMEDPYELKLLKQQIKQEFRRGAESLDHLAGLSHYYHADTSYRHFPKSEKYSISRLTLEKQAAKQLPAAILYQKQSKHKKSLIDPKMSKFSPIQESRDLEPDYSSYMTSSTSSIGGISSRARLLQDDITFGLRKNITDQQKFMGSSLGTGLGTLGNTIRSALQDEADKPYSSGSRSRPSSRPSSVYGLDLSIKRDSSSSSLRLKAQEAEALDVSFSHASPSGRTKPTSLPISQSRGRIPIVAQNSEEESPLSPVGQPMGMARAAAGPLPPISADTRDQFGSSHSLPEVQQHMREESRTRGYDRDIAFIMDDFQHAMSDSEAYHLRREETDWFDKPRESRLDNGHGLDRKLPERLVHSRPLSQHQEQIIQMDGKTVHYIFPHARIKITRDSKDHTVSGNGLGIRIVGGKEIPGHSGEIGAYIAKILPGGSAEQTGKLVEGMQVLEWNGIPLTSKTYEEVQSIISQQNGEAEICVRLDLNMLSDSENPQHLELHEPPKAVDKAKSPGVDPKQLAAELQKVSLQQSPLVLSSVVEKGSHVHSGPTSAGSSSVPSPGQPGSPSVSKKKHSSSKPTDAAKVVSHPITGEIQLQINYDLGNLIIHILQARNLVPRDNNGYSDPFVKVYLLPGRGQVMVVQNASAEYKRRTKYVQKSLNPEWNQTVIYKSISMEQLKKKTLEVTVWDYDRFSSNDFLGEVLIDLSSTSHLDNTPRWYPLKEQTESIDHGKSHSSQSSQQSPKPSVIKSRSHGIFPDPSKDMQVPTIEKSHSSPGSSKSSSEGHLRSHGPSRSQSKTSVTQTHLEDAGAAIAAAEAAVQQLRLQPTKPTNHRPAESSVSTGSSGSSFGSGYSVDSEGSSSTAGETNLFPIPRIGKMGQNGQEPIKQTGVGIGLADTEVKTQVMGEIKIALKKEMKTDGEQLIVEILQCRNITYKFKSPDHLPDLYVKLYVMNISTQKKVIKKKTRVCRHDREPSFNETFRFSLSPAGHSLQILLFSNGGKFMKKTLIGEACIWLDKVDLRKRIVNWHKLLVSPTQTH</sequence>
<feature type="region of interest" description="Disordered" evidence="13">
    <location>
        <begin position="2463"/>
        <end position="2498"/>
    </location>
</feature>
<feature type="compositionally biased region" description="Pro residues" evidence="13">
    <location>
        <begin position="617"/>
        <end position="627"/>
    </location>
</feature>
<dbReference type="CDD" id="cd15774">
    <property type="entry name" value="FYVE1_PCLO"/>
    <property type="match status" value="1"/>
</dbReference>
<dbReference type="PROSITE" id="PS50004">
    <property type="entry name" value="C2"/>
    <property type="match status" value="2"/>
</dbReference>
<feature type="compositionally biased region" description="Acidic residues" evidence="13">
    <location>
        <begin position="1543"/>
        <end position="1555"/>
    </location>
</feature>
<name>A0A6P3I4E6_BISBB</name>
<dbReference type="PANTHER" id="PTHR14113">
    <property type="entry name" value="PICCOLO/BASSOON"/>
    <property type="match status" value="1"/>
</dbReference>
<feature type="compositionally biased region" description="Basic and acidic residues" evidence="13">
    <location>
        <begin position="979"/>
        <end position="994"/>
    </location>
</feature>
<dbReference type="InterPro" id="IPR001478">
    <property type="entry name" value="PDZ"/>
</dbReference>
<dbReference type="PROSITE" id="PS50106">
    <property type="entry name" value="PDZ"/>
    <property type="match status" value="1"/>
</dbReference>
<feature type="compositionally biased region" description="Low complexity" evidence="13">
    <location>
        <begin position="1329"/>
        <end position="1340"/>
    </location>
</feature>
<dbReference type="InterPro" id="IPR036034">
    <property type="entry name" value="PDZ_sf"/>
</dbReference>
<dbReference type="GeneID" id="104994564"/>
<feature type="region of interest" description="Disordered" evidence="13">
    <location>
        <begin position="2148"/>
        <end position="2176"/>
    </location>
</feature>
<evidence type="ECO:0000259" key="14">
    <source>
        <dbReference type="PROSITE" id="PS50004"/>
    </source>
</evidence>
<dbReference type="GO" id="GO:0035418">
    <property type="term" value="P:protein localization to synapse"/>
    <property type="evidence" value="ECO:0007669"/>
    <property type="project" value="TreeGrafter"/>
</dbReference>